<dbReference type="SUPFAM" id="SSF57424">
    <property type="entry name" value="LDL receptor-like module"/>
    <property type="match status" value="7"/>
</dbReference>
<dbReference type="GO" id="GO:0016192">
    <property type="term" value="P:vesicle-mediated transport"/>
    <property type="evidence" value="ECO:0007669"/>
    <property type="project" value="UniProtKB-ARBA"/>
</dbReference>
<organism evidence="10 11">
    <name type="scientific">Diatraea saccharalis</name>
    <name type="common">sugarcane borer</name>
    <dbReference type="NCBI Taxonomy" id="40085"/>
    <lineage>
        <taxon>Eukaryota</taxon>
        <taxon>Metazoa</taxon>
        <taxon>Ecdysozoa</taxon>
        <taxon>Arthropoda</taxon>
        <taxon>Hexapoda</taxon>
        <taxon>Insecta</taxon>
        <taxon>Pterygota</taxon>
        <taxon>Neoptera</taxon>
        <taxon>Endopterygota</taxon>
        <taxon>Lepidoptera</taxon>
        <taxon>Glossata</taxon>
        <taxon>Ditrysia</taxon>
        <taxon>Pyraloidea</taxon>
        <taxon>Crambidae</taxon>
        <taxon>Crambinae</taxon>
        <taxon>Diatraea</taxon>
    </lineage>
</organism>
<feature type="disulfide bond" evidence="8">
    <location>
        <begin position="359"/>
        <end position="377"/>
    </location>
</feature>
<dbReference type="Gene3D" id="2.10.70.10">
    <property type="entry name" value="Complement Module, domain 1"/>
    <property type="match status" value="1"/>
</dbReference>
<evidence type="ECO:0000256" key="1">
    <source>
        <dbReference type="ARBA" id="ARBA00004167"/>
    </source>
</evidence>
<keyword evidence="3" id="KW-0812">Transmembrane</keyword>
<feature type="disulfide bond" evidence="8">
    <location>
        <begin position="310"/>
        <end position="322"/>
    </location>
</feature>
<dbReference type="GO" id="GO:0004252">
    <property type="term" value="F:serine-type endopeptidase activity"/>
    <property type="evidence" value="ECO:0007669"/>
    <property type="project" value="InterPro"/>
</dbReference>
<dbReference type="GO" id="GO:0006508">
    <property type="term" value="P:proteolysis"/>
    <property type="evidence" value="ECO:0007669"/>
    <property type="project" value="InterPro"/>
</dbReference>
<feature type="disulfide bond" evidence="8">
    <location>
        <begin position="95"/>
        <end position="110"/>
    </location>
</feature>
<evidence type="ECO:0000256" key="7">
    <source>
        <dbReference type="ARBA" id="ARBA00023157"/>
    </source>
</evidence>
<dbReference type="SUPFAM" id="SSF50494">
    <property type="entry name" value="Trypsin-like serine proteases"/>
    <property type="match status" value="1"/>
</dbReference>
<feature type="disulfide bond" evidence="8">
    <location>
        <begin position="174"/>
        <end position="186"/>
    </location>
</feature>
<feature type="disulfide bond" evidence="8">
    <location>
        <begin position="393"/>
        <end position="405"/>
    </location>
</feature>
<dbReference type="InterPro" id="IPR043504">
    <property type="entry name" value="Peptidase_S1_PA_chymotrypsin"/>
</dbReference>
<dbReference type="InterPro" id="IPR050685">
    <property type="entry name" value="LDLR"/>
</dbReference>
<dbReference type="GO" id="GO:0005886">
    <property type="term" value="C:plasma membrane"/>
    <property type="evidence" value="ECO:0007669"/>
    <property type="project" value="TreeGrafter"/>
</dbReference>
<evidence type="ECO:0000313" key="11">
    <source>
        <dbReference type="Proteomes" id="UP001153714"/>
    </source>
</evidence>
<dbReference type="SMART" id="SM00020">
    <property type="entry name" value="Tryp_SPc"/>
    <property type="match status" value="1"/>
</dbReference>
<feature type="disulfide bond" evidence="8">
    <location>
        <begin position="83"/>
        <end position="101"/>
    </location>
</feature>
<name>A0A9P0FYN8_9NEOP</name>
<dbReference type="PRINTS" id="PR00261">
    <property type="entry name" value="LDLRECEPTOR"/>
</dbReference>
<feature type="disulfide bond" evidence="8">
    <location>
        <begin position="234"/>
        <end position="246"/>
    </location>
</feature>
<dbReference type="InterPro" id="IPR035976">
    <property type="entry name" value="Sushi/SCR/CCP_sf"/>
</dbReference>
<evidence type="ECO:0000256" key="2">
    <source>
        <dbReference type="ARBA" id="ARBA00004308"/>
    </source>
</evidence>
<dbReference type="OrthoDB" id="2019384at2759"/>
<dbReference type="InterPro" id="IPR002172">
    <property type="entry name" value="LDrepeatLR_classA_rpt"/>
</dbReference>
<proteinExistence type="predicted"/>
<keyword evidence="11" id="KW-1185">Reference proteome</keyword>
<evidence type="ECO:0000256" key="4">
    <source>
        <dbReference type="ARBA" id="ARBA00022737"/>
    </source>
</evidence>
<keyword evidence="4" id="KW-0677">Repeat</keyword>
<dbReference type="Gene3D" id="4.10.400.10">
    <property type="entry name" value="Low-density Lipoprotein Receptor"/>
    <property type="match status" value="7"/>
</dbReference>
<dbReference type="PROSITE" id="PS50240">
    <property type="entry name" value="TRYPSIN_DOM"/>
    <property type="match status" value="1"/>
</dbReference>
<feature type="disulfide bond" evidence="8">
    <location>
        <begin position="133"/>
        <end position="145"/>
    </location>
</feature>
<dbReference type="AlphaFoldDB" id="A0A9P0FYN8"/>
<feature type="disulfide bond" evidence="8">
    <location>
        <begin position="140"/>
        <end position="158"/>
    </location>
</feature>
<feature type="disulfide bond" evidence="8">
    <location>
        <begin position="181"/>
        <end position="199"/>
    </location>
</feature>
<reference evidence="10" key="1">
    <citation type="submission" date="2021-12" db="EMBL/GenBank/DDBJ databases">
        <authorList>
            <person name="King R."/>
        </authorList>
    </citation>
    <scope>NUCLEOTIDE SEQUENCE</scope>
</reference>
<feature type="disulfide bond" evidence="8">
    <location>
        <begin position="400"/>
        <end position="418"/>
    </location>
</feature>
<dbReference type="InterPro" id="IPR023415">
    <property type="entry name" value="LDLR_class-A_CS"/>
</dbReference>
<feature type="disulfide bond" evidence="8">
    <location>
        <begin position="241"/>
        <end position="259"/>
    </location>
</feature>
<dbReference type="CDD" id="cd00112">
    <property type="entry name" value="LDLa"/>
    <property type="match status" value="7"/>
</dbReference>
<evidence type="ECO:0000256" key="3">
    <source>
        <dbReference type="ARBA" id="ARBA00022692"/>
    </source>
</evidence>
<dbReference type="Proteomes" id="UP001153714">
    <property type="component" value="Chromosome 20"/>
</dbReference>
<keyword evidence="7 8" id="KW-1015">Disulfide bond</keyword>
<dbReference type="GO" id="GO:0012505">
    <property type="term" value="C:endomembrane system"/>
    <property type="evidence" value="ECO:0007669"/>
    <property type="project" value="UniProtKB-SubCell"/>
</dbReference>
<dbReference type="InterPro" id="IPR036055">
    <property type="entry name" value="LDL_receptor-like_sf"/>
</dbReference>
<dbReference type="InterPro" id="IPR001254">
    <property type="entry name" value="Trypsin_dom"/>
</dbReference>
<dbReference type="PROSITE" id="PS50068">
    <property type="entry name" value="LDLRA_2"/>
    <property type="match status" value="7"/>
</dbReference>
<evidence type="ECO:0000259" key="9">
    <source>
        <dbReference type="PROSITE" id="PS50240"/>
    </source>
</evidence>
<dbReference type="Pfam" id="PF00057">
    <property type="entry name" value="Ldl_recept_a"/>
    <property type="match status" value="7"/>
</dbReference>
<comment type="subcellular location">
    <subcellularLocation>
        <location evidence="2">Endomembrane system</location>
    </subcellularLocation>
    <subcellularLocation>
        <location evidence="1">Membrane</location>
        <topology evidence="1">Single-pass membrane protein</topology>
    </subcellularLocation>
</comment>
<protein>
    <recommendedName>
        <fullName evidence="9">Peptidase S1 domain-containing protein</fullName>
    </recommendedName>
</protein>
<dbReference type="PANTHER" id="PTHR24270">
    <property type="entry name" value="LOW-DENSITY LIPOPROTEIN RECEPTOR-RELATED"/>
    <property type="match status" value="1"/>
</dbReference>
<dbReference type="PROSITE" id="PS00134">
    <property type="entry name" value="TRYPSIN_HIS"/>
    <property type="match status" value="1"/>
</dbReference>
<accession>A0A9P0FYN8</accession>
<dbReference type="SMART" id="SM00192">
    <property type="entry name" value="LDLa"/>
    <property type="match status" value="7"/>
</dbReference>
<evidence type="ECO:0000256" key="8">
    <source>
        <dbReference type="PROSITE-ProRule" id="PRU00124"/>
    </source>
</evidence>
<gene>
    <name evidence="10" type="ORF">DIATSA_LOCUS7527</name>
</gene>
<feature type="domain" description="Peptidase S1" evidence="9">
    <location>
        <begin position="594"/>
        <end position="851"/>
    </location>
</feature>
<dbReference type="Gene3D" id="2.40.10.10">
    <property type="entry name" value="Trypsin-like serine proteases"/>
    <property type="match status" value="1"/>
</dbReference>
<dbReference type="InterPro" id="IPR018114">
    <property type="entry name" value="TRYPSIN_HIS"/>
</dbReference>
<sequence>MESSILHWIKDEPDVQKLGSVLGPTVFLLYINDLCQLPLENGKIVKYAYDTAILMQDQEWEETRVRAELALRVVKDSVSEFTCEDGSCLPLNRYCDGIADCNDNSDEATCFIGKSPRQPVLQRAKKQVPQVLCRNDEWRCRDDTCISYIGKCNGAIDCPDGSDETAVICEDNLCNGTEFRCSYGACVAYDAPCNGVPECADNSDELLPHCSNVIENQRHTEEVVPVRNKRQAKCGKAQWQCRDGSCISIYGKCDGMKDCADGSDETFALCRNTPLKTYKKPSGSLFKNLEKKLWKEHSEMPKKVKVPIRCQSNWFRCTYGACVDGTAPCNNVQECADNSDELLRRCRNQTEEVRGTFTCDDGKDIPAFAHCDGVKDCADGSDETVKACAGKTCASYLFQCAYGACVDQGSDCDNKQDCADGSDESDELCNRTSTVTPPVIPLSGGSCKLPPYPINGHYIVTNVRGAVPGQSFYSVGLNVTCNPGYGLANSPGRLCVDGIWQPHPITDYDCVRFCRLNKDPSVQYRCLLSGNSDGTRECQEYEPAGTIVRPDCNRPNYYYPGVLPYMRCIDGNWDYVARCNAECGRVVPKGIDLIIGGRPAERGELPWHAGIYRKTTTPYMQICGGSLVSAKVVISAAHCFWNDTHKAQPASIYAVALGKLYRPWAYKGDQDVQRSDVTDIKLSPYFQGGTANFQDDIAIMLLATLIEFRPHIRPVCVDFNVVFESRQLSPGNKGKVAGWGLTAENGNASSFLKVVELPYISIQECQTDAPLDFREYITGDKFCAGFRNGTALCKGDSGSGLTFPDQEQGNTRYYLRGIVSTAPNNDNLCNAYWLTTFTQISRHEHFIKIYL</sequence>
<dbReference type="EMBL" id="OU893351">
    <property type="protein sequence ID" value="CAH0756935.1"/>
    <property type="molecule type" value="Genomic_DNA"/>
</dbReference>
<evidence type="ECO:0000256" key="6">
    <source>
        <dbReference type="ARBA" id="ARBA00023136"/>
    </source>
</evidence>
<reference evidence="10" key="2">
    <citation type="submission" date="2022-10" db="EMBL/GenBank/DDBJ databases">
        <authorList>
            <consortium name="ENA_rothamsted_submissions"/>
            <consortium name="culmorum"/>
            <person name="King R."/>
        </authorList>
    </citation>
    <scope>NUCLEOTIDE SEQUENCE</scope>
</reference>
<feature type="disulfide bond" evidence="8">
    <location>
        <begin position="317"/>
        <end position="335"/>
    </location>
</feature>
<keyword evidence="6" id="KW-0472">Membrane</keyword>
<evidence type="ECO:0000313" key="10">
    <source>
        <dbReference type="EMBL" id="CAH0756935.1"/>
    </source>
</evidence>
<dbReference type="Pfam" id="PF00089">
    <property type="entry name" value="Trypsin"/>
    <property type="match status" value="1"/>
</dbReference>
<evidence type="ECO:0000256" key="5">
    <source>
        <dbReference type="ARBA" id="ARBA00022989"/>
    </source>
</evidence>
<dbReference type="CDD" id="cd00190">
    <property type="entry name" value="Tryp_SPc"/>
    <property type="match status" value="1"/>
</dbReference>
<dbReference type="PROSITE" id="PS01209">
    <property type="entry name" value="LDLRA_1"/>
    <property type="match status" value="4"/>
</dbReference>
<dbReference type="InterPro" id="IPR009003">
    <property type="entry name" value="Peptidase_S1_PA"/>
</dbReference>
<dbReference type="SUPFAM" id="SSF57535">
    <property type="entry name" value="Complement control module/SCR domain"/>
    <property type="match status" value="1"/>
</dbReference>
<comment type="caution">
    <text evidence="8">Lacks conserved residue(s) required for the propagation of feature annotation.</text>
</comment>
<keyword evidence="5" id="KW-1133">Transmembrane helix</keyword>